<dbReference type="PANTHER" id="PTHR43055:SF1">
    <property type="entry name" value="FORMATE-DEPENDENT PHOSPHORIBOSYLGLYCINAMIDE FORMYLTRANSFERASE"/>
    <property type="match status" value="1"/>
</dbReference>
<dbReference type="Pfam" id="PF22660">
    <property type="entry name" value="RS_preATP-grasp-like"/>
    <property type="match status" value="1"/>
</dbReference>
<dbReference type="Gene3D" id="3.30.1490.20">
    <property type="entry name" value="ATP-grasp fold, A domain"/>
    <property type="match status" value="1"/>
</dbReference>
<accession>A0ABT3CKY2</accession>
<dbReference type="EMBL" id="JACKTY010000049">
    <property type="protein sequence ID" value="MCV7230117.1"/>
    <property type="molecule type" value="Genomic_DNA"/>
</dbReference>
<dbReference type="SUPFAM" id="SSF56059">
    <property type="entry name" value="Glutathione synthetase ATP-binding domain-like"/>
    <property type="match status" value="1"/>
</dbReference>
<protein>
    <submittedName>
        <fullName evidence="9">Formate-dependent phosphoribosylglycinamide formyltransferase</fullName>
        <ecNumber evidence="9">2.1.2.-</ecNumber>
    </submittedName>
</protein>
<dbReference type="Gene3D" id="3.40.50.20">
    <property type="match status" value="1"/>
</dbReference>
<feature type="compositionally biased region" description="Acidic residues" evidence="7">
    <location>
        <begin position="22"/>
        <end position="42"/>
    </location>
</feature>
<evidence type="ECO:0000256" key="2">
    <source>
        <dbReference type="ARBA" id="ARBA00022741"/>
    </source>
</evidence>
<feature type="region of interest" description="Disordered" evidence="7">
    <location>
        <begin position="1"/>
        <end position="59"/>
    </location>
</feature>
<evidence type="ECO:0000313" key="9">
    <source>
        <dbReference type="EMBL" id="MCV7230117.1"/>
    </source>
</evidence>
<dbReference type="SUPFAM" id="SSF52440">
    <property type="entry name" value="PreATP-grasp domain"/>
    <property type="match status" value="1"/>
</dbReference>
<keyword evidence="9" id="KW-0808">Transferase</keyword>
<dbReference type="InterPro" id="IPR011761">
    <property type="entry name" value="ATP-grasp"/>
</dbReference>
<dbReference type="InterPro" id="IPR013815">
    <property type="entry name" value="ATP_grasp_subdomain_1"/>
</dbReference>
<comment type="caution">
    <text evidence="9">The sequence shown here is derived from an EMBL/GenBank/DDBJ whole genome shotgun (WGS) entry which is preliminary data.</text>
</comment>
<evidence type="ECO:0000256" key="7">
    <source>
        <dbReference type="SAM" id="MobiDB-lite"/>
    </source>
</evidence>
<dbReference type="Gene3D" id="3.30.470.20">
    <property type="entry name" value="ATP-grasp fold, B domain"/>
    <property type="match status" value="1"/>
</dbReference>
<evidence type="ECO:0000313" key="10">
    <source>
        <dbReference type="Proteomes" id="UP001526201"/>
    </source>
</evidence>
<name>A0ABT3CKY2_9MYCO</name>
<evidence type="ECO:0000256" key="1">
    <source>
        <dbReference type="ARBA" id="ARBA00022598"/>
    </source>
</evidence>
<feature type="compositionally biased region" description="Pro residues" evidence="7">
    <location>
        <begin position="46"/>
        <end position="58"/>
    </location>
</feature>
<dbReference type="Proteomes" id="UP001526201">
    <property type="component" value="Unassembled WGS sequence"/>
</dbReference>
<dbReference type="PANTHER" id="PTHR43055">
    <property type="entry name" value="FORMATE-DEPENDENT PHOSPHORIBOSYLGLYCINAMIDE FORMYLTRANSFERASE"/>
    <property type="match status" value="1"/>
</dbReference>
<dbReference type="InterPro" id="IPR003135">
    <property type="entry name" value="ATP-grasp_carboxylate-amine"/>
</dbReference>
<keyword evidence="1" id="KW-0436">Ligase</keyword>
<keyword evidence="2 6" id="KW-0547">Nucleotide-binding</keyword>
<dbReference type="EC" id="2.1.2.-" evidence="9"/>
<gene>
    <name evidence="9" type="primary">purT</name>
    <name evidence="9" type="ORF">H7J73_29335</name>
</gene>
<comment type="pathway">
    <text evidence="5">Purine metabolism.</text>
</comment>
<keyword evidence="4 6" id="KW-0067">ATP-binding</keyword>
<evidence type="ECO:0000256" key="6">
    <source>
        <dbReference type="PROSITE-ProRule" id="PRU00409"/>
    </source>
</evidence>
<organism evidence="9 10">
    <name type="scientific">Mycolicibacterium komossense</name>
    <dbReference type="NCBI Taxonomy" id="1779"/>
    <lineage>
        <taxon>Bacteria</taxon>
        <taxon>Bacillati</taxon>
        <taxon>Actinomycetota</taxon>
        <taxon>Actinomycetes</taxon>
        <taxon>Mycobacteriales</taxon>
        <taxon>Mycobacteriaceae</taxon>
        <taxon>Mycolicibacterium</taxon>
    </lineage>
</organism>
<evidence type="ECO:0000259" key="8">
    <source>
        <dbReference type="PROSITE" id="PS50975"/>
    </source>
</evidence>
<proteinExistence type="predicted"/>
<keyword evidence="3" id="KW-0658">Purine biosynthesis</keyword>
<keyword evidence="10" id="KW-1185">Reference proteome</keyword>
<dbReference type="GO" id="GO:0016740">
    <property type="term" value="F:transferase activity"/>
    <property type="evidence" value="ECO:0007669"/>
    <property type="project" value="UniProtKB-KW"/>
</dbReference>
<dbReference type="NCBIfam" id="NF006766">
    <property type="entry name" value="PRK09288.1"/>
    <property type="match status" value="1"/>
</dbReference>
<dbReference type="InterPro" id="IPR016185">
    <property type="entry name" value="PreATP-grasp_dom_sf"/>
</dbReference>
<evidence type="ECO:0000256" key="4">
    <source>
        <dbReference type="ARBA" id="ARBA00022840"/>
    </source>
</evidence>
<feature type="domain" description="ATP-grasp" evidence="8">
    <location>
        <begin position="166"/>
        <end position="362"/>
    </location>
</feature>
<reference evidence="9 10" key="1">
    <citation type="journal article" date="2022" name="BMC Genomics">
        <title>Comparative genome analysis of mycobacteria focusing on tRNA and non-coding RNA.</title>
        <authorList>
            <person name="Behra P.R.K."/>
            <person name="Pettersson B.M.F."/>
            <person name="Ramesh M."/>
            <person name="Das S."/>
            <person name="Dasgupta S."/>
            <person name="Kirsebom L.A."/>
        </authorList>
    </citation>
    <scope>NUCLEOTIDE SEQUENCE [LARGE SCALE GENOMIC DNA]</scope>
    <source>
        <strain evidence="9 10">DSM 44078</strain>
    </source>
</reference>
<dbReference type="Pfam" id="PF02222">
    <property type="entry name" value="ATP-grasp"/>
    <property type="match status" value="1"/>
</dbReference>
<sequence>MTDEETTESVHEPASFVTSDEVTSDEAGIEAESADADADADVAEPGPEPGPAEPPRPAPRVMLLGAGELGRELVVAFQRLGAEVIAVDEYVDAPAHSLADETAVAQLTDPDELSALIARLRPDYVVPATDAIAADVLATAADRGLTEVVPSARSVLLTLDREGLRRLAADELGLPTAPFWFAGSVDELTAITEHAGFPLVVKPLVGLPGEGQSVLLRPDDVEPAWQRAVSVAGRITHNRVMVETVVEIDYEVTLLTVRTKDTKGLHFCEPIGHRRVEGFDGEVVLESWQPQQMSEAAVDAARSIAARIVNALGGRGVFGVELLVRGDEVYFSDISGHPHDSGLVTLRSQRLSEFELHARAILGLPVDTIMISPGAAEVVFGAAGAAQGERGLTEALAEALRVAESDVRVFPAHAAPAAFSKPRRRLGLALATAPDVIRARDRVRQASTALRKVWHVGKST</sequence>
<evidence type="ECO:0000256" key="3">
    <source>
        <dbReference type="ARBA" id="ARBA00022755"/>
    </source>
</evidence>
<evidence type="ECO:0000256" key="5">
    <source>
        <dbReference type="ARBA" id="ARBA00025704"/>
    </source>
</evidence>
<dbReference type="InterPro" id="IPR054350">
    <property type="entry name" value="PurT/PurK_preATP-grasp"/>
</dbReference>
<dbReference type="PROSITE" id="PS50975">
    <property type="entry name" value="ATP_GRASP"/>
    <property type="match status" value="1"/>
</dbReference>